<accession>A0A8T0XRT2</accession>
<gene>
    <name evidence="2" type="ORF">PVAP13_1KG221505</name>
</gene>
<feature type="region of interest" description="Disordered" evidence="1">
    <location>
        <begin position="259"/>
        <end position="295"/>
    </location>
</feature>
<reference evidence="2" key="1">
    <citation type="submission" date="2020-05" db="EMBL/GenBank/DDBJ databases">
        <title>WGS assembly of Panicum virgatum.</title>
        <authorList>
            <person name="Lovell J.T."/>
            <person name="Jenkins J."/>
            <person name="Shu S."/>
            <person name="Juenger T.E."/>
            <person name="Schmutz J."/>
        </authorList>
    </citation>
    <scope>NUCLEOTIDE SEQUENCE</scope>
    <source>
        <strain evidence="2">AP13</strain>
    </source>
</reference>
<evidence type="ECO:0000313" key="3">
    <source>
        <dbReference type="Proteomes" id="UP000823388"/>
    </source>
</evidence>
<feature type="region of interest" description="Disordered" evidence="1">
    <location>
        <begin position="129"/>
        <end position="208"/>
    </location>
</feature>
<dbReference type="AlphaFoldDB" id="A0A8T0XRT2"/>
<feature type="compositionally biased region" description="Basic and acidic residues" evidence="1">
    <location>
        <begin position="147"/>
        <end position="160"/>
    </location>
</feature>
<evidence type="ECO:0000256" key="1">
    <source>
        <dbReference type="SAM" id="MobiDB-lite"/>
    </source>
</evidence>
<proteinExistence type="predicted"/>
<keyword evidence="3" id="KW-1185">Reference proteome</keyword>
<feature type="compositionally biased region" description="Low complexity" evidence="1">
    <location>
        <begin position="86"/>
        <end position="110"/>
    </location>
</feature>
<comment type="caution">
    <text evidence="2">The sequence shown here is derived from an EMBL/GenBank/DDBJ whole genome shotgun (WGS) entry which is preliminary data.</text>
</comment>
<dbReference type="Proteomes" id="UP000823388">
    <property type="component" value="Chromosome 1K"/>
</dbReference>
<evidence type="ECO:0000313" key="2">
    <source>
        <dbReference type="EMBL" id="KAG2658139.1"/>
    </source>
</evidence>
<protein>
    <submittedName>
        <fullName evidence="2">Uncharacterized protein</fullName>
    </submittedName>
</protein>
<dbReference type="EMBL" id="CM029037">
    <property type="protein sequence ID" value="KAG2658139.1"/>
    <property type="molecule type" value="Genomic_DNA"/>
</dbReference>
<name>A0A8T0XRT2_PANVG</name>
<feature type="compositionally biased region" description="Basic and acidic residues" evidence="1">
    <location>
        <begin position="265"/>
        <end position="279"/>
    </location>
</feature>
<feature type="compositionally biased region" description="Pro residues" evidence="1">
    <location>
        <begin position="280"/>
        <end position="295"/>
    </location>
</feature>
<feature type="region of interest" description="Disordered" evidence="1">
    <location>
        <begin position="76"/>
        <end position="110"/>
    </location>
</feature>
<sequence>MPHGSDWGFCGDVSSADAAGGVRRSRAATAGVPGAGRSRIAPGLSNCRLADCGPARSAFAPADGAVYSSRKLLESDPSLKDPRSCLRSFSPSPVSLSPTPSVHSLSPSPLSSSALLRLLRRRIERPEGGRAVWTEEGGGAGSSAVRGRGEDGSRAGRGAEEGDDAGSSTGRGGGWQRGQQCWARRMASSSSGRKMNNGGIRTNGGGHWSEFHRGGKELGRTHGQVGFDFFLNLVALGLVQRRRLRWSGMHFDFSSVAHQTWRRPRNNESDGSLAKERSRGPPPPFAAPVTSPPPSLPLVTRSRVKQGPSFQQIVCFCRVLVEST</sequence>
<organism evidence="2 3">
    <name type="scientific">Panicum virgatum</name>
    <name type="common">Blackwell switchgrass</name>
    <dbReference type="NCBI Taxonomy" id="38727"/>
    <lineage>
        <taxon>Eukaryota</taxon>
        <taxon>Viridiplantae</taxon>
        <taxon>Streptophyta</taxon>
        <taxon>Embryophyta</taxon>
        <taxon>Tracheophyta</taxon>
        <taxon>Spermatophyta</taxon>
        <taxon>Magnoliopsida</taxon>
        <taxon>Liliopsida</taxon>
        <taxon>Poales</taxon>
        <taxon>Poaceae</taxon>
        <taxon>PACMAD clade</taxon>
        <taxon>Panicoideae</taxon>
        <taxon>Panicodae</taxon>
        <taxon>Paniceae</taxon>
        <taxon>Panicinae</taxon>
        <taxon>Panicum</taxon>
        <taxon>Panicum sect. Hiantes</taxon>
    </lineage>
</organism>